<gene>
    <name evidence="12" type="ORF">Adt_41508</name>
</gene>
<dbReference type="GO" id="GO:0000139">
    <property type="term" value="C:Golgi membrane"/>
    <property type="evidence" value="ECO:0007669"/>
    <property type="project" value="UniProtKB-SubCell"/>
</dbReference>
<keyword evidence="5 11" id="KW-0812">Transmembrane</keyword>
<sequence>MYKNSGFQSRVPIPAASCQQFDAVGNVLYEAGSDLIINEFGAYKEKIIESGSEYFQSNISRYLSSPRYYFQVNDEYIKSKLKMVLFPFLHKGHWMRSMEDAGGEFSFKPPIYDINAPDLYIPMMAFGTYLVLAGFLLGINGKFSPESLGVQFTTGLLCWLLQVLLLEGTLHSLGGGGEIPLLDMVAYAGYTFVMSSLIVAIRLLWDGLFCAVTLWESLCMGIFLVKTMKRIFISEVRSFEKHSTKRNYLLLLMAFSQFPLLFWLGNIVGFEAH</sequence>
<feature type="transmembrane region" description="Helical" evidence="11">
    <location>
        <begin position="119"/>
        <end position="139"/>
    </location>
</feature>
<comment type="caution">
    <text evidence="12">The sequence shown here is derived from an EMBL/GenBank/DDBJ whole genome shotgun (WGS) entry which is preliminary data.</text>
</comment>
<evidence type="ECO:0000256" key="6">
    <source>
        <dbReference type="ARBA" id="ARBA00022824"/>
    </source>
</evidence>
<evidence type="ECO:0000256" key="10">
    <source>
        <dbReference type="ARBA" id="ARBA00023136"/>
    </source>
</evidence>
<dbReference type="AlphaFoldDB" id="A0ABD1PP23"/>
<evidence type="ECO:0000256" key="1">
    <source>
        <dbReference type="ARBA" id="ARBA00004477"/>
    </source>
</evidence>
<keyword evidence="10 11" id="KW-0472">Membrane</keyword>
<keyword evidence="6" id="KW-0256">Endoplasmic reticulum</keyword>
<keyword evidence="7" id="KW-0653">Protein transport</keyword>
<proteinExistence type="inferred from homology"/>
<dbReference type="GO" id="GO:0005789">
    <property type="term" value="C:endoplasmic reticulum membrane"/>
    <property type="evidence" value="ECO:0007669"/>
    <property type="project" value="UniProtKB-SubCell"/>
</dbReference>
<evidence type="ECO:0000256" key="4">
    <source>
        <dbReference type="ARBA" id="ARBA00022448"/>
    </source>
</evidence>
<comment type="similarity">
    <text evidence="3">Belongs to the YIF1 family.</text>
</comment>
<dbReference type="Pfam" id="PF03878">
    <property type="entry name" value="YIF1"/>
    <property type="match status" value="1"/>
</dbReference>
<reference evidence="13" key="1">
    <citation type="submission" date="2024-07" db="EMBL/GenBank/DDBJ databases">
        <title>Two chromosome-level genome assemblies of Korean endemic species Abeliophyllum distichum and Forsythia ovata (Oleaceae).</title>
        <authorList>
            <person name="Jang H."/>
        </authorList>
    </citation>
    <scope>NUCLEOTIDE SEQUENCE [LARGE SCALE GENOMIC DNA]</scope>
</reference>
<dbReference type="PANTHER" id="PTHR14083">
    <property type="entry name" value="YIP1 INTERACTING FACTOR HOMOLOG YIF1 PROTEIN"/>
    <property type="match status" value="1"/>
</dbReference>
<protein>
    <submittedName>
        <fullName evidence="12">Integral membrane HRF1 family protein</fullName>
    </submittedName>
</protein>
<evidence type="ECO:0000256" key="11">
    <source>
        <dbReference type="SAM" id="Phobius"/>
    </source>
</evidence>
<dbReference type="Proteomes" id="UP001604336">
    <property type="component" value="Unassembled WGS sequence"/>
</dbReference>
<evidence type="ECO:0000256" key="2">
    <source>
        <dbReference type="ARBA" id="ARBA00004653"/>
    </source>
</evidence>
<evidence type="ECO:0000256" key="7">
    <source>
        <dbReference type="ARBA" id="ARBA00022927"/>
    </source>
</evidence>
<evidence type="ECO:0000256" key="8">
    <source>
        <dbReference type="ARBA" id="ARBA00022989"/>
    </source>
</evidence>
<evidence type="ECO:0000256" key="5">
    <source>
        <dbReference type="ARBA" id="ARBA00022692"/>
    </source>
</evidence>
<name>A0ABD1PP23_9LAMI</name>
<dbReference type="PANTHER" id="PTHR14083:SF3">
    <property type="entry name" value="PROTEIN YIF1B-LIKE"/>
    <property type="match status" value="1"/>
</dbReference>
<keyword evidence="9" id="KW-0333">Golgi apparatus</keyword>
<keyword evidence="8 11" id="KW-1133">Transmembrane helix</keyword>
<feature type="transmembrane region" description="Helical" evidence="11">
    <location>
        <begin position="211"/>
        <end position="228"/>
    </location>
</feature>
<organism evidence="12 13">
    <name type="scientific">Abeliophyllum distichum</name>
    <dbReference type="NCBI Taxonomy" id="126358"/>
    <lineage>
        <taxon>Eukaryota</taxon>
        <taxon>Viridiplantae</taxon>
        <taxon>Streptophyta</taxon>
        <taxon>Embryophyta</taxon>
        <taxon>Tracheophyta</taxon>
        <taxon>Spermatophyta</taxon>
        <taxon>Magnoliopsida</taxon>
        <taxon>eudicotyledons</taxon>
        <taxon>Gunneridae</taxon>
        <taxon>Pentapetalae</taxon>
        <taxon>asterids</taxon>
        <taxon>lamiids</taxon>
        <taxon>Lamiales</taxon>
        <taxon>Oleaceae</taxon>
        <taxon>Forsythieae</taxon>
        <taxon>Abeliophyllum</taxon>
    </lineage>
</organism>
<evidence type="ECO:0000256" key="3">
    <source>
        <dbReference type="ARBA" id="ARBA00009727"/>
    </source>
</evidence>
<keyword evidence="13" id="KW-1185">Reference proteome</keyword>
<evidence type="ECO:0000256" key="9">
    <source>
        <dbReference type="ARBA" id="ARBA00023034"/>
    </source>
</evidence>
<dbReference type="GO" id="GO:0015031">
    <property type="term" value="P:protein transport"/>
    <property type="evidence" value="ECO:0007669"/>
    <property type="project" value="UniProtKB-KW"/>
</dbReference>
<keyword evidence="4" id="KW-0813">Transport</keyword>
<dbReference type="InterPro" id="IPR005578">
    <property type="entry name" value="Yif1_fam"/>
</dbReference>
<dbReference type="EMBL" id="JBFOLK010000013">
    <property type="protein sequence ID" value="KAL2465657.1"/>
    <property type="molecule type" value="Genomic_DNA"/>
</dbReference>
<feature type="transmembrane region" description="Helical" evidence="11">
    <location>
        <begin position="151"/>
        <end position="173"/>
    </location>
</feature>
<evidence type="ECO:0000313" key="12">
    <source>
        <dbReference type="EMBL" id="KAL2465657.1"/>
    </source>
</evidence>
<comment type="subcellular location">
    <subcellularLocation>
        <location evidence="1">Endoplasmic reticulum membrane</location>
        <topology evidence="1">Multi-pass membrane protein</topology>
    </subcellularLocation>
    <subcellularLocation>
        <location evidence="2">Golgi apparatus membrane</location>
        <topology evidence="2">Multi-pass membrane protein</topology>
    </subcellularLocation>
</comment>
<feature type="transmembrane region" description="Helical" evidence="11">
    <location>
        <begin position="248"/>
        <end position="270"/>
    </location>
</feature>
<evidence type="ECO:0000313" key="13">
    <source>
        <dbReference type="Proteomes" id="UP001604336"/>
    </source>
</evidence>
<accession>A0ABD1PP23</accession>
<feature type="transmembrane region" description="Helical" evidence="11">
    <location>
        <begin position="185"/>
        <end position="205"/>
    </location>
</feature>